<gene>
    <name evidence="2" type="ORF">LWI28_025318</name>
</gene>
<keyword evidence="3" id="KW-1185">Reference proteome</keyword>
<reference evidence="2" key="1">
    <citation type="journal article" date="2022" name="Plant J.">
        <title>Strategies of tolerance reflected in two North American maple genomes.</title>
        <authorList>
            <person name="McEvoy S.L."/>
            <person name="Sezen U.U."/>
            <person name="Trouern-Trend A."/>
            <person name="McMahon S.M."/>
            <person name="Schaberg P.G."/>
            <person name="Yang J."/>
            <person name="Wegrzyn J.L."/>
            <person name="Swenson N.G."/>
        </authorList>
    </citation>
    <scope>NUCLEOTIDE SEQUENCE</scope>
    <source>
        <strain evidence="2">91603</strain>
    </source>
</reference>
<accession>A0AAD5P1E3</accession>
<feature type="compositionally biased region" description="Basic and acidic residues" evidence="1">
    <location>
        <begin position="1"/>
        <end position="17"/>
    </location>
</feature>
<reference evidence="2" key="2">
    <citation type="submission" date="2023-02" db="EMBL/GenBank/DDBJ databases">
        <authorList>
            <person name="Swenson N.G."/>
            <person name="Wegrzyn J.L."/>
            <person name="Mcevoy S.L."/>
        </authorList>
    </citation>
    <scope>NUCLEOTIDE SEQUENCE</scope>
    <source>
        <strain evidence="2">91603</strain>
        <tissue evidence="2">Leaf</tissue>
    </source>
</reference>
<comment type="caution">
    <text evidence="2">The sequence shown here is derived from an EMBL/GenBank/DDBJ whole genome shotgun (WGS) entry which is preliminary data.</text>
</comment>
<dbReference type="AlphaFoldDB" id="A0AAD5P1E3"/>
<feature type="compositionally biased region" description="Basic and acidic residues" evidence="1">
    <location>
        <begin position="62"/>
        <end position="78"/>
    </location>
</feature>
<evidence type="ECO:0000313" key="2">
    <source>
        <dbReference type="EMBL" id="KAI9192601.1"/>
    </source>
</evidence>
<name>A0AAD5P1E3_ACENE</name>
<feature type="region of interest" description="Disordered" evidence="1">
    <location>
        <begin position="58"/>
        <end position="78"/>
    </location>
</feature>
<sequence>MSQERRRPTTTKHDVAEKATTNHGFDELGTPTNTWVYEERPASAMGLEQSTRVLLQIRNRSKKEEDIDEERRTEEEED</sequence>
<evidence type="ECO:0000313" key="3">
    <source>
        <dbReference type="Proteomes" id="UP001064489"/>
    </source>
</evidence>
<dbReference type="EMBL" id="JAJSOW010000004">
    <property type="protein sequence ID" value="KAI9192601.1"/>
    <property type="molecule type" value="Genomic_DNA"/>
</dbReference>
<feature type="region of interest" description="Disordered" evidence="1">
    <location>
        <begin position="1"/>
        <end position="32"/>
    </location>
</feature>
<proteinExistence type="predicted"/>
<evidence type="ECO:0000256" key="1">
    <source>
        <dbReference type="SAM" id="MobiDB-lite"/>
    </source>
</evidence>
<protein>
    <submittedName>
        <fullName evidence="2">Uncharacterized protein</fullName>
    </submittedName>
</protein>
<organism evidence="2 3">
    <name type="scientific">Acer negundo</name>
    <name type="common">Box elder</name>
    <dbReference type="NCBI Taxonomy" id="4023"/>
    <lineage>
        <taxon>Eukaryota</taxon>
        <taxon>Viridiplantae</taxon>
        <taxon>Streptophyta</taxon>
        <taxon>Embryophyta</taxon>
        <taxon>Tracheophyta</taxon>
        <taxon>Spermatophyta</taxon>
        <taxon>Magnoliopsida</taxon>
        <taxon>eudicotyledons</taxon>
        <taxon>Gunneridae</taxon>
        <taxon>Pentapetalae</taxon>
        <taxon>rosids</taxon>
        <taxon>malvids</taxon>
        <taxon>Sapindales</taxon>
        <taxon>Sapindaceae</taxon>
        <taxon>Hippocastanoideae</taxon>
        <taxon>Acereae</taxon>
        <taxon>Acer</taxon>
    </lineage>
</organism>
<dbReference type="Proteomes" id="UP001064489">
    <property type="component" value="Chromosome 6"/>
</dbReference>